<feature type="region of interest" description="Disordered" evidence="3">
    <location>
        <begin position="399"/>
        <end position="422"/>
    </location>
</feature>
<evidence type="ECO:0000256" key="2">
    <source>
        <dbReference type="RuleBase" id="RU369043"/>
    </source>
</evidence>
<evidence type="ECO:0000256" key="3">
    <source>
        <dbReference type="SAM" id="MobiDB-lite"/>
    </source>
</evidence>
<dbReference type="InterPro" id="IPR040217">
    <property type="entry name" value="ACR1-12"/>
</dbReference>
<dbReference type="CDD" id="cd04897">
    <property type="entry name" value="ACT_ACR_3"/>
    <property type="match status" value="1"/>
</dbReference>
<name>A0A843V2B0_COLES</name>
<dbReference type="InterPro" id="IPR002912">
    <property type="entry name" value="ACT_dom"/>
</dbReference>
<dbReference type="Proteomes" id="UP000652761">
    <property type="component" value="Unassembled WGS sequence"/>
</dbReference>
<organism evidence="5 6">
    <name type="scientific">Colocasia esculenta</name>
    <name type="common">Wild taro</name>
    <name type="synonym">Arum esculentum</name>
    <dbReference type="NCBI Taxonomy" id="4460"/>
    <lineage>
        <taxon>Eukaryota</taxon>
        <taxon>Viridiplantae</taxon>
        <taxon>Streptophyta</taxon>
        <taxon>Embryophyta</taxon>
        <taxon>Tracheophyta</taxon>
        <taxon>Spermatophyta</taxon>
        <taxon>Magnoliopsida</taxon>
        <taxon>Liliopsida</taxon>
        <taxon>Araceae</taxon>
        <taxon>Aroideae</taxon>
        <taxon>Colocasieae</taxon>
        <taxon>Colocasia</taxon>
    </lineage>
</organism>
<dbReference type="Pfam" id="PF01842">
    <property type="entry name" value="ACT"/>
    <property type="match status" value="1"/>
</dbReference>
<dbReference type="InterPro" id="IPR045865">
    <property type="entry name" value="ACT-like_dom_sf"/>
</dbReference>
<dbReference type="GO" id="GO:0016597">
    <property type="term" value="F:amino acid binding"/>
    <property type="evidence" value="ECO:0007669"/>
    <property type="project" value="UniProtKB-UniRule"/>
</dbReference>
<reference evidence="5" key="1">
    <citation type="submission" date="2017-07" db="EMBL/GenBank/DDBJ databases">
        <title>Taro Niue Genome Assembly and Annotation.</title>
        <authorList>
            <person name="Atibalentja N."/>
            <person name="Keating K."/>
            <person name="Fields C.J."/>
        </authorList>
    </citation>
    <scope>NUCLEOTIDE SEQUENCE</scope>
    <source>
        <strain evidence="5">Niue_2</strain>
        <tissue evidence="5">Leaf</tissue>
    </source>
</reference>
<evidence type="ECO:0000313" key="5">
    <source>
        <dbReference type="EMBL" id="MQL92472.1"/>
    </source>
</evidence>
<comment type="function">
    <text evidence="2">Binds amino acids.</text>
</comment>
<dbReference type="Pfam" id="PF13740">
    <property type="entry name" value="ACT_6"/>
    <property type="match status" value="1"/>
</dbReference>
<dbReference type="Gene3D" id="3.30.70.260">
    <property type="match status" value="1"/>
</dbReference>
<feature type="domain" description="ACT" evidence="4">
    <location>
        <begin position="119"/>
        <end position="200"/>
    </location>
</feature>
<evidence type="ECO:0000259" key="4">
    <source>
        <dbReference type="PROSITE" id="PS51671"/>
    </source>
</evidence>
<keyword evidence="6" id="KW-1185">Reference proteome</keyword>
<protein>
    <recommendedName>
        <fullName evidence="2">ACT domain-containing protein ACR</fullName>
    </recommendedName>
    <alternativeName>
        <fullName evidence="2">Protein ACT DOMAIN REPEATS</fullName>
    </alternativeName>
</protein>
<dbReference type="AlphaFoldDB" id="A0A843V2B0"/>
<accession>A0A843V2B0</accession>
<dbReference type="OrthoDB" id="2019938at2759"/>
<sequence length="456" mass="49682">MGADMEWPVCLDEYQKLVNRMNTPRVVLDNNVCDTATLIKVDSAWKDGVLLEAVQVLADLNLSVKKAYFSSDGSWFMDVFHVTDEQGRKLTDESIRSYIEQTLVAGTHAKADCCNGVVVLELAGDDRPGLLSEVLAVLEDQKCDVVEANMWTHNGRVASLIHVKDEGLPTSPMEDPWKLQSIEGRLRNVLAVDGTRVRCAARLAAGAASMAATHADRRLHQMFLADSDCERALSADIESPPPSVSVQRWVDRGYSAVSVQCRDRPKLLFDVVCTLTDMDYVVFHGTIDTDGDRAHQEFYIRHVDGSPIRSEAERQRVIRCLQAAVQRRTSEGVRLELSAADERGLLTGLTRSLRENGLSVARAKVSAKGGATHGVFYVTDASGHPADAGAVEAARQRVGPGSLSLAEPRRASAPAPRKATNWSGPWEDGGGVAGLSYLGSLVRRNLYNLGLIKSCS</sequence>
<dbReference type="SUPFAM" id="SSF55021">
    <property type="entry name" value="ACT-like"/>
    <property type="match status" value="4"/>
</dbReference>
<dbReference type="PANTHER" id="PTHR31096">
    <property type="entry name" value="ACT DOMAIN-CONTAINING PROTEIN ACR4-RELATED"/>
    <property type="match status" value="1"/>
</dbReference>
<dbReference type="PANTHER" id="PTHR31096:SF6">
    <property type="entry name" value="ACT DOMAIN-CONTAINING PROTEIN ACR8"/>
    <property type="match status" value="1"/>
</dbReference>
<evidence type="ECO:0000313" key="6">
    <source>
        <dbReference type="Proteomes" id="UP000652761"/>
    </source>
</evidence>
<feature type="domain" description="ACT" evidence="4">
    <location>
        <begin position="334"/>
        <end position="410"/>
    </location>
</feature>
<proteinExistence type="predicted"/>
<evidence type="ECO:0000256" key="1">
    <source>
        <dbReference type="ARBA" id="ARBA00022737"/>
    </source>
</evidence>
<dbReference type="PROSITE" id="PS51671">
    <property type="entry name" value="ACT"/>
    <property type="match status" value="2"/>
</dbReference>
<dbReference type="EMBL" id="NMUH01001450">
    <property type="protein sequence ID" value="MQL92472.1"/>
    <property type="molecule type" value="Genomic_DNA"/>
</dbReference>
<keyword evidence="1 2" id="KW-0677">Repeat</keyword>
<comment type="caution">
    <text evidence="5">The sequence shown here is derived from an EMBL/GenBank/DDBJ whole genome shotgun (WGS) entry which is preliminary data.</text>
</comment>
<gene>
    <name evidence="5" type="ORF">Taro_025097</name>
</gene>